<feature type="region of interest" description="Disordered" evidence="1">
    <location>
        <begin position="1"/>
        <end position="71"/>
    </location>
</feature>
<evidence type="ECO:0000256" key="1">
    <source>
        <dbReference type="SAM" id="MobiDB-lite"/>
    </source>
</evidence>
<dbReference type="Proteomes" id="UP000324222">
    <property type="component" value="Unassembled WGS sequence"/>
</dbReference>
<comment type="caution">
    <text evidence="2">The sequence shown here is derived from an EMBL/GenBank/DDBJ whole genome shotgun (WGS) entry which is preliminary data.</text>
</comment>
<accession>A0A5B7F9X4</accession>
<keyword evidence="3" id="KW-1185">Reference proteome</keyword>
<proteinExistence type="predicted"/>
<evidence type="ECO:0000313" key="3">
    <source>
        <dbReference type="Proteomes" id="UP000324222"/>
    </source>
</evidence>
<dbReference type="EMBL" id="VSRR010005224">
    <property type="protein sequence ID" value="MPC41888.1"/>
    <property type="molecule type" value="Genomic_DNA"/>
</dbReference>
<organism evidence="2 3">
    <name type="scientific">Portunus trituberculatus</name>
    <name type="common">Swimming crab</name>
    <name type="synonym">Neptunus trituberculatus</name>
    <dbReference type="NCBI Taxonomy" id="210409"/>
    <lineage>
        <taxon>Eukaryota</taxon>
        <taxon>Metazoa</taxon>
        <taxon>Ecdysozoa</taxon>
        <taxon>Arthropoda</taxon>
        <taxon>Crustacea</taxon>
        <taxon>Multicrustacea</taxon>
        <taxon>Malacostraca</taxon>
        <taxon>Eumalacostraca</taxon>
        <taxon>Eucarida</taxon>
        <taxon>Decapoda</taxon>
        <taxon>Pleocyemata</taxon>
        <taxon>Brachyura</taxon>
        <taxon>Eubrachyura</taxon>
        <taxon>Portunoidea</taxon>
        <taxon>Portunidae</taxon>
        <taxon>Portuninae</taxon>
        <taxon>Portunus</taxon>
    </lineage>
</organism>
<dbReference type="AlphaFoldDB" id="A0A5B7F9X4"/>
<gene>
    <name evidence="2" type="ORF">E2C01_035496</name>
</gene>
<sequence length="71" mass="7931">MAGVQSGFGNYLEEEERKEGRRRQTHMKERRQEIESDECNCEVMKGTLTKGPTAGGGGDGGSKTVTRKRRK</sequence>
<reference evidence="2" key="1">
    <citation type="submission" date="2019-05" db="EMBL/GenBank/DDBJ databases">
        <title>Another draft genome of Portunus trituberculatus and its Hox gene families provides insights of decapod evolution.</title>
        <authorList>
            <person name="Jeong J.-H."/>
            <person name="Song I."/>
            <person name="Kim S."/>
            <person name="Choi T."/>
            <person name="Kim D."/>
            <person name="Ryu S."/>
            <person name="Kim W."/>
        </authorList>
    </citation>
    <scope>NUCLEOTIDE SEQUENCE [LARGE SCALE GENOMIC DNA]</scope>
    <source>
        <tissue evidence="2">Muscle</tissue>
    </source>
</reference>
<name>A0A5B7F9X4_PORTR</name>
<protein>
    <submittedName>
        <fullName evidence="2">Uncharacterized protein</fullName>
    </submittedName>
</protein>
<evidence type="ECO:0000313" key="2">
    <source>
        <dbReference type="EMBL" id="MPC41888.1"/>
    </source>
</evidence>